<dbReference type="InterPro" id="IPR008921">
    <property type="entry name" value="DNA_pol3_clamp-load_cplx_C"/>
</dbReference>
<dbReference type="NCBIfam" id="TIGR01128">
    <property type="entry name" value="holA"/>
    <property type="match status" value="1"/>
</dbReference>
<evidence type="ECO:0000256" key="4">
    <source>
        <dbReference type="ARBA" id="ARBA00022695"/>
    </source>
</evidence>
<dbReference type="Gene3D" id="3.40.50.300">
    <property type="entry name" value="P-loop containing nucleotide triphosphate hydrolases"/>
    <property type="match status" value="1"/>
</dbReference>
<keyword evidence="3 12" id="KW-0808">Transferase</keyword>
<dbReference type="Proteomes" id="UP000054908">
    <property type="component" value="Unassembled WGS sequence"/>
</dbReference>
<dbReference type="InterPro" id="IPR005790">
    <property type="entry name" value="DNA_polIII_delta"/>
</dbReference>
<dbReference type="GO" id="GO:0009360">
    <property type="term" value="C:DNA polymerase III complex"/>
    <property type="evidence" value="ECO:0007669"/>
    <property type="project" value="UniProtKB-UniRule"/>
</dbReference>
<evidence type="ECO:0000313" key="13">
    <source>
        <dbReference type="Proteomes" id="UP000054908"/>
    </source>
</evidence>
<dbReference type="InterPro" id="IPR048466">
    <property type="entry name" value="DNA_pol3_delta-like_C"/>
</dbReference>
<comment type="caution">
    <text evidence="12">The sequence shown here is derived from an EMBL/GenBank/DDBJ whole genome shotgun (WGS) entry which is preliminary data.</text>
</comment>
<dbReference type="AlphaFoldDB" id="A0A0W0W1R5"/>
<name>A0A0W0W1R5_9GAMM</name>
<dbReference type="OrthoDB" id="9770982at2"/>
<dbReference type="SUPFAM" id="SSF52540">
    <property type="entry name" value="P-loop containing nucleoside triphosphate hydrolases"/>
    <property type="match status" value="1"/>
</dbReference>
<organism evidence="12 13">
    <name type="scientific">Legionella maceachernii</name>
    <dbReference type="NCBI Taxonomy" id="466"/>
    <lineage>
        <taxon>Bacteria</taxon>
        <taxon>Pseudomonadati</taxon>
        <taxon>Pseudomonadota</taxon>
        <taxon>Gammaproteobacteria</taxon>
        <taxon>Legionellales</taxon>
        <taxon>Legionellaceae</taxon>
        <taxon>Legionella</taxon>
    </lineage>
</organism>
<dbReference type="GO" id="GO:0003887">
    <property type="term" value="F:DNA-directed DNA polymerase activity"/>
    <property type="evidence" value="ECO:0007669"/>
    <property type="project" value="UniProtKB-UniRule"/>
</dbReference>
<evidence type="ECO:0000256" key="6">
    <source>
        <dbReference type="ARBA" id="ARBA00022932"/>
    </source>
</evidence>
<dbReference type="PANTHER" id="PTHR34388">
    <property type="entry name" value="DNA POLYMERASE III SUBUNIT DELTA"/>
    <property type="match status" value="1"/>
</dbReference>
<dbReference type="GO" id="GO:0006261">
    <property type="term" value="P:DNA-templated DNA replication"/>
    <property type="evidence" value="ECO:0007669"/>
    <property type="project" value="TreeGrafter"/>
</dbReference>
<dbReference type="EC" id="2.7.7.7" evidence="1 9"/>
<feature type="domain" description="DNA polymerase III delta subunit-like C-terminal" evidence="11">
    <location>
        <begin position="212"/>
        <end position="320"/>
    </location>
</feature>
<dbReference type="Pfam" id="PF06144">
    <property type="entry name" value="DNA_pol3_delta"/>
    <property type="match status" value="1"/>
</dbReference>
<evidence type="ECO:0000256" key="1">
    <source>
        <dbReference type="ARBA" id="ARBA00012417"/>
    </source>
</evidence>
<evidence type="ECO:0000256" key="3">
    <source>
        <dbReference type="ARBA" id="ARBA00022679"/>
    </source>
</evidence>
<dbReference type="PANTHER" id="PTHR34388:SF1">
    <property type="entry name" value="DNA POLYMERASE III SUBUNIT DELTA"/>
    <property type="match status" value="1"/>
</dbReference>
<dbReference type="SUPFAM" id="SSF48019">
    <property type="entry name" value="post-AAA+ oligomerization domain-like"/>
    <property type="match status" value="1"/>
</dbReference>
<protein>
    <recommendedName>
        <fullName evidence="2 9">DNA polymerase III subunit delta</fullName>
        <ecNumber evidence="1 9">2.7.7.7</ecNumber>
    </recommendedName>
</protein>
<sequence>MLIKQQALESFLQKKMAALYVLFGQDLFLLDKAAQSIKSAWQAANNHEAEEKILYMDNPSDWALLETEANSYSLFSNSVLIDIRYEKKTIEANAKAVLIRYLQAVNPSCLLLLRVPHLSNKQLQWLIDYDCVHGVQATSLNATAMQTWISEQLRKKALQFEPQIPALIHQHTQGNMYACAQAIEKLELIAEPGTVFTTKLVQEQLIDQCDYQLFELAEACLSHNADKVIQLLRHAVNSKVEPTLILWILTQEIRHLIQLIELTNIQSMPFNAACNQLKIWPQKAKLYQLALKKMQLSDLYHLLQFCKLIDERIKSSQNNQIWHALEQIALSLCLAKQVGRFA</sequence>
<evidence type="ECO:0000256" key="2">
    <source>
        <dbReference type="ARBA" id="ARBA00017703"/>
    </source>
</evidence>
<comment type="catalytic activity">
    <reaction evidence="8">
        <text>DNA(n) + a 2'-deoxyribonucleoside 5'-triphosphate = DNA(n+1) + diphosphate</text>
        <dbReference type="Rhea" id="RHEA:22508"/>
        <dbReference type="Rhea" id="RHEA-COMP:17339"/>
        <dbReference type="Rhea" id="RHEA-COMP:17340"/>
        <dbReference type="ChEBI" id="CHEBI:33019"/>
        <dbReference type="ChEBI" id="CHEBI:61560"/>
        <dbReference type="ChEBI" id="CHEBI:173112"/>
        <dbReference type="EC" id="2.7.7.7"/>
    </reaction>
</comment>
<evidence type="ECO:0000313" key="12">
    <source>
        <dbReference type="EMBL" id="KTD26173.1"/>
    </source>
</evidence>
<keyword evidence="4 12" id="KW-0548">Nucleotidyltransferase</keyword>
<accession>A0A0W0W1R5</accession>
<dbReference type="STRING" id="466.Lmac_1541"/>
<dbReference type="PATRIC" id="fig|466.6.peg.1623"/>
<keyword evidence="13" id="KW-1185">Reference proteome</keyword>
<feature type="domain" description="DNA polymerase III delta N-terminal" evidence="10">
    <location>
        <begin position="20"/>
        <end position="125"/>
    </location>
</feature>
<dbReference type="InterPro" id="IPR027417">
    <property type="entry name" value="P-loop_NTPase"/>
</dbReference>
<evidence type="ECO:0000256" key="5">
    <source>
        <dbReference type="ARBA" id="ARBA00022705"/>
    </source>
</evidence>
<evidence type="ECO:0000259" key="10">
    <source>
        <dbReference type="Pfam" id="PF06144"/>
    </source>
</evidence>
<gene>
    <name evidence="12" type="ORF">Lmac_1541</name>
</gene>
<keyword evidence="6" id="KW-0239">DNA-directed DNA polymerase</keyword>
<evidence type="ECO:0000259" key="11">
    <source>
        <dbReference type="Pfam" id="PF21694"/>
    </source>
</evidence>
<comment type="similarity">
    <text evidence="7">Belongs to the DNA polymerase HolA subunit family.</text>
</comment>
<evidence type="ECO:0000256" key="7">
    <source>
        <dbReference type="ARBA" id="ARBA00034754"/>
    </source>
</evidence>
<evidence type="ECO:0000256" key="8">
    <source>
        <dbReference type="ARBA" id="ARBA00049244"/>
    </source>
</evidence>
<evidence type="ECO:0000256" key="9">
    <source>
        <dbReference type="NCBIfam" id="TIGR01128"/>
    </source>
</evidence>
<keyword evidence="5" id="KW-0235">DNA replication</keyword>
<reference evidence="12 13" key="1">
    <citation type="submission" date="2015-11" db="EMBL/GenBank/DDBJ databases">
        <title>Genomic analysis of 38 Legionella species identifies large and diverse effector repertoires.</title>
        <authorList>
            <person name="Burstein D."/>
            <person name="Amaro F."/>
            <person name="Zusman T."/>
            <person name="Lifshitz Z."/>
            <person name="Cohen O."/>
            <person name="Gilbert J.A."/>
            <person name="Pupko T."/>
            <person name="Shuman H.A."/>
            <person name="Segal G."/>
        </authorList>
    </citation>
    <scope>NUCLEOTIDE SEQUENCE [LARGE SCALE GENOMIC DNA]</scope>
    <source>
        <strain evidence="12 13">PX-1-G2-E2</strain>
    </source>
</reference>
<proteinExistence type="inferred from homology"/>
<dbReference type="Gene3D" id="1.20.272.10">
    <property type="match status" value="1"/>
</dbReference>
<dbReference type="InterPro" id="IPR010372">
    <property type="entry name" value="DNA_pol3_delta_N"/>
</dbReference>
<dbReference type="RefSeq" id="WP_058452311.1">
    <property type="nucleotide sequence ID" value="NZ_CAAAIB010000011.1"/>
</dbReference>
<dbReference type="GO" id="GO:0003677">
    <property type="term" value="F:DNA binding"/>
    <property type="evidence" value="ECO:0007669"/>
    <property type="project" value="InterPro"/>
</dbReference>
<dbReference type="EMBL" id="LNYL01000041">
    <property type="protein sequence ID" value="KTD26173.1"/>
    <property type="molecule type" value="Genomic_DNA"/>
</dbReference>
<dbReference type="Pfam" id="PF21694">
    <property type="entry name" value="DNA_pol3_delta_C"/>
    <property type="match status" value="1"/>
</dbReference>
<dbReference type="Gene3D" id="1.10.8.60">
    <property type="match status" value="1"/>
</dbReference>